<evidence type="ECO:0000256" key="7">
    <source>
        <dbReference type="ARBA" id="ARBA00022989"/>
    </source>
</evidence>
<dbReference type="OrthoDB" id="536545at2759"/>
<feature type="transmembrane region" description="Helical" evidence="11">
    <location>
        <begin position="60"/>
        <end position="84"/>
    </location>
</feature>
<keyword evidence="4" id="KW-0716">Sensory transduction</keyword>
<keyword evidence="7 11" id="KW-1133">Transmembrane helix</keyword>
<evidence type="ECO:0000256" key="2">
    <source>
        <dbReference type="ARBA" id="ARBA00008130"/>
    </source>
</evidence>
<protein>
    <submittedName>
        <fullName evidence="12">Uncharacterized protein</fullName>
    </submittedName>
</protein>
<feature type="transmembrane region" description="Helical" evidence="11">
    <location>
        <begin position="158"/>
        <end position="181"/>
    </location>
</feature>
<dbReference type="InterPro" id="IPR001425">
    <property type="entry name" value="Arc/bac/fun_rhodopsins"/>
</dbReference>
<comment type="subcellular location">
    <subcellularLocation>
        <location evidence="1">Membrane</location>
        <topology evidence="1">Multi-pass membrane protein</topology>
    </subcellularLocation>
</comment>
<keyword evidence="3" id="KW-0600">Photoreceptor protein</keyword>
<evidence type="ECO:0000256" key="6">
    <source>
        <dbReference type="ARBA" id="ARBA00022925"/>
    </source>
</evidence>
<dbReference type="RefSeq" id="XP_013310581.1">
    <property type="nucleotide sequence ID" value="XM_013455127.1"/>
</dbReference>
<evidence type="ECO:0000313" key="12">
    <source>
        <dbReference type="EMBL" id="KIW49997.1"/>
    </source>
</evidence>
<accession>A0A0D2CJK7</accession>
<evidence type="ECO:0000256" key="8">
    <source>
        <dbReference type="ARBA" id="ARBA00022991"/>
    </source>
</evidence>
<dbReference type="CDD" id="cd15239">
    <property type="entry name" value="7tm_YRO2_fungal-like"/>
    <property type="match status" value="1"/>
</dbReference>
<dbReference type="FunFam" id="1.20.1070.10:FF:000160">
    <property type="entry name" value="Related to Opsin-1"/>
    <property type="match status" value="1"/>
</dbReference>
<dbReference type="EMBL" id="KN847323">
    <property type="protein sequence ID" value="KIW49997.1"/>
    <property type="molecule type" value="Genomic_DNA"/>
</dbReference>
<keyword evidence="10" id="KW-0675">Receptor</keyword>
<dbReference type="GO" id="GO:0005783">
    <property type="term" value="C:endoplasmic reticulum"/>
    <property type="evidence" value="ECO:0007669"/>
    <property type="project" value="TreeGrafter"/>
</dbReference>
<dbReference type="GO" id="GO:0009881">
    <property type="term" value="F:photoreceptor activity"/>
    <property type="evidence" value="ECO:0007669"/>
    <property type="project" value="UniProtKB-KW"/>
</dbReference>
<evidence type="ECO:0000313" key="13">
    <source>
        <dbReference type="Proteomes" id="UP000054342"/>
    </source>
</evidence>
<dbReference type="PRINTS" id="PR00251">
    <property type="entry name" value="BACTRLOPSIN"/>
</dbReference>
<keyword evidence="5 11" id="KW-0812">Transmembrane</keyword>
<evidence type="ECO:0000256" key="11">
    <source>
        <dbReference type="SAM" id="Phobius"/>
    </source>
</evidence>
<dbReference type="PROSITE" id="PS00950">
    <property type="entry name" value="BACTERIAL_OPSIN_1"/>
    <property type="match status" value="1"/>
</dbReference>
<dbReference type="HOGENOM" id="CLU_054785_2_1_1"/>
<dbReference type="PROSITE" id="PS00327">
    <property type="entry name" value="BACTERIAL_OPSIN_RET"/>
    <property type="match status" value="1"/>
</dbReference>
<dbReference type="Gene3D" id="1.20.1070.10">
    <property type="entry name" value="Rhodopsin 7-helix transmembrane proteins"/>
    <property type="match status" value="1"/>
</dbReference>
<evidence type="ECO:0000256" key="1">
    <source>
        <dbReference type="ARBA" id="ARBA00004141"/>
    </source>
</evidence>
<dbReference type="SMART" id="SM01021">
    <property type="entry name" value="Bac_rhodopsin"/>
    <property type="match status" value="1"/>
</dbReference>
<feature type="transmembrane region" description="Helical" evidence="11">
    <location>
        <begin position="227"/>
        <end position="247"/>
    </location>
</feature>
<dbReference type="AlphaFoldDB" id="A0A0D2CJK7"/>
<dbReference type="InterPro" id="IPR018229">
    <property type="entry name" value="Rhodopsin_retinal_BS"/>
</dbReference>
<feature type="transmembrane region" description="Helical" evidence="11">
    <location>
        <begin position="28"/>
        <end position="48"/>
    </location>
</feature>
<reference evidence="12 13" key="1">
    <citation type="submission" date="2015-01" db="EMBL/GenBank/DDBJ databases">
        <title>The Genome Sequence of Exophiala xenobiotica CBS118157.</title>
        <authorList>
            <consortium name="The Broad Institute Genomics Platform"/>
            <person name="Cuomo C."/>
            <person name="de Hoog S."/>
            <person name="Gorbushina A."/>
            <person name="Stielow B."/>
            <person name="Teixiera M."/>
            <person name="Abouelleil A."/>
            <person name="Chapman S.B."/>
            <person name="Priest M."/>
            <person name="Young S.K."/>
            <person name="Wortman J."/>
            <person name="Nusbaum C."/>
            <person name="Birren B."/>
        </authorList>
    </citation>
    <scope>NUCLEOTIDE SEQUENCE [LARGE SCALE GENOMIC DNA]</scope>
    <source>
        <strain evidence="12 13">CBS 118157</strain>
    </source>
</reference>
<dbReference type="Proteomes" id="UP000054342">
    <property type="component" value="Unassembled WGS sequence"/>
</dbReference>
<feature type="transmembrane region" description="Helical" evidence="11">
    <location>
        <begin position="193"/>
        <end position="215"/>
    </location>
</feature>
<dbReference type="InterPro" id="IPR043476">
    <property type="entry name" value="Yro2-like_7TM"/>
</dbReference>
<dbReference type="SUPFAM" id="SSF81321">
    <property type="entry name" value="Family A G protein-coupled receptor-like"/>
    <property type="match status" value="1"/>
</dbReference>
<comment type="similarity">
    <text evidence="2">Belongs to the archaeal/bacterial/fungal opsin family.</text>
</comment>
<proteinExistence type="inferred from homology"/>
<name>A0A0D2CJK7_9EURO</name>
<dbReference type="Pfam" id="PF01036">
    <property type="entry name" value="Bac_rhodopsin"/>
    <property type="match status" value="1"/>
</dbReference>
<keyword evidence="13" id="KW-1185">Reference proteome</keyword>
<sequence>MGNQALQINGMTNTVNTNNHITRRGSDWYFTVCAVMAVSTLVFMGLSFKKTRSQRIFHYITAAITLVAAIAYFSMGSNLGWTAIQVEFERGDPKVAGNMRQIFYVRYIDWFITTPLLLADLLLTCGLPTPTILYVILANEVMVVTGLVGALVKSSYKWGFFTFGTVAFLFVAYSVVIEGRAYARIHGADIQKIYTLCGVWTIFLWFLYPIAWGLSEGGNVIPSDSEAIFYGVLDLLAKPGFGALLLWGHRNIEVERLGISIRDPKSSFSHRTEKASHPDTYIDNVNHQDADAVQPAPA</sequence>
<dbReference type="GO" id="GO:0005886">
    <property type="term" value="C:plasma membrane"/>
    <property type="evidence" value="ECO:0007669"/>
    <property type="project" value="TreeGrafter"/>
</dbReference>
<gene>
    <name evidence="12" type="ORF">PV05_11623</name>
</gene>
<evidence type="ECO:0000256" key="3">
    <source>
        <dbReference type="ARBA" id="ARBA00022543"/>
    </source>
</evidence>
<keyword evidence="8" id="KW-0157">Chromophore</keyword>
<dbReference type="GO" id="GO:0005216">
    <property type="term" value="F:monoatomic ion channel activity"/>
    <property type="evidence" value="ECO:0007669"/>
    <property type="project" value="InterPro"/>
</dbReference>
<evidence type="ECO:0000256" key="5">
    <source>
        <dbReference type="ARBA" id="ARBA00022692"/>
    </source>
</evidence>
<dbReference type="PANTHER" id="PTHR28286:SF1">
    <property type="entry name" value="30 KDA HEAT SHOCK PROTEIN-RELATED"/>
    <property type="match status" value="1"/>
</dbReference>
<keyword evidence="6" id="KW-0681">Retinal protein</keyword>
<keyword evidence="9 11" id="KW-0472">Membrane</keyword>
<evidence type="ECO:0000256" key="4">
    <source>
        <dbReference type="ARBA" id="ARBA00022606"/>
    </source>
</evidence>
<dbReference type="GO" id="GO:0007602">
    <property type="term" value="P:phototransduction"/>
    <property type="evidence" value="ECO:0007669"/>
    <property type="project" value="UniProtKB-KW"/>
</dbReference>
<evidence type="ECO:0000256" key="10">
    <source>
        <dbReference type="ARBA" id="ARBA00023170"/>
    </source>
</evidence>
<evidence type="ECO:0000256" key="9">
    <source>
        <dbReference type="ARBA" id="ARBA00023136"/>
    </source>
</evidence>
<dbReference type="GeneID" id="25333531"/>
<organism evidence="12 13">
    <name type="scientific">Exophiala xenobiotica</name>
    <dbReference type="NCBI Taxonomy" id="348802"/>
    <lineage>
        <taxon>Eukaryota</taxon>
        <taxon>Fungi</taxon>
        <taxon>Dikarya</taxon>
        <taxon>Ascomycota</taxon>
        <taxon>Pezizomycotina</taxon>
        <taxon>Eurotiomycetes</taxon>
        <taxon>Chaetothyriomycetidae</taxon>
        <taxon>Chaetothyriales</taxon>
        <taxon>Herpotrichiellaceae</taxon>
        <taxon>Exophiala</taxon>
    </lineage>
</organism>
<dbReference type="PANTHER" id="PTHR28286">
    <property type="match status" value="1"/>
</dbReference>